<evidence type="ECO:0000256" key="1">
    <source>
        <dbReference type="ARBA" id="ARBA00004442"/>
    </source>
</evidence>
<evidence type="ECO:0000256" key="4">
    <source>
        <dbReference type="ARBA" id="ARBA00022452"/>
    </source>
</evidence>
<keyword evidence="9" id="KW-0732">Signal</keyword>
<keyword evidence="7" id="KW-0998">Cell outer membrane</keyword>
<dbReference type="GO" id="GO:1990281">
    <property type="term" value="C:efflux pump complex"/>
    <property type="evidence" value="ECO:0007669"/>
    <property type="project" value="TreeGrafter"/>
</dbReference>
<gene>
    <name evidence="10" type="ORF">E0W69_019160</name>
</gene>
<keyword evidence="11" id="KW-1185">Reference proteome</keyword>
<name>A0A5P2G9R0_9BACT</name>
<dbReference type="RefSeq" id="WP_131331667.1">
    <property type="nucleotide sequence ID" value="NZ_CP044016.1"/>
</dbReference>
<dbReference type="SUPFAM" id="SSF56954">
    <property type="entry name" value="Outer membrane efflux proteins (OEP)"/>
    <property type="match status" value="1"/>
</dbReference>
<dbReference type="GO" id="GO:0015288">
    <property type="term" value="F:porin activity"/>
    <property type="evidence" value="ECO:0007669"/>
    <property type="project" value="TreeGrafter"/>
</dbReference>
<evidence type="ECO:0000256" key="3">
    <source>
        <dbReference type="ARBA" id="ARBA00022448"/>
    </source>
</evidence>
<proteinExistence type="inferred from homology"/>
<evidence type="ECO:0000256" key="8">
    <source>
        <dbReference type="SAM" id="Coils"/>
    </source>
</evidence>
<keyword evidence="5" id="KW-0812">Transmembrane</keyword>
<dbReference type="EMBL" id="CP044016">
    <property type="protein sequence ID" value="QES90682.1"/>
    <property type="molecule type" value="Genomic_DNA"/>
</dbReference>
<evidence type="ECO:0000256" key="9">
    <source>
        <dbReference type="SAM" id="SignalP"/>
    </source>
</evidence>
<keyword evidence="8" id="KW-0175">Coiled coil</keyword>
<protein>
    <submittedName>
        <fullName evidence="10">TolC family protein</fullName>
    </submittedName>
</protein>
<evidence type="ECO:0000256" key="5">
    <source>
        <dbReference type="ARBA" id="ARBA00022692"/>
    </source>
</evidence>
<dbReference type="KEGG" id="arac:E0W69_019160"/>
<keyword evidence="4" id="KW-1134">Transmembrane beta strand</keyword>
<dbReference type="Proteomes" id="UP000292424">
    <property type="component" value="Chromosome"/>
</dbReference>
<keyword evidence="3" id="KW-0813">Transport</keyword>
<evidence type="ECO:0000256" key="6">
    <source>
        <dbReference type="ARBA" id="ARBA00023136"/>
    </source>
</evidence>
<sequence length="438" mass="50411">MKKIFFIVFLLFTFSARSQLQFYSLPELLQYADSNAIVIKNAQIQQRISSARQKDAKSFLYPTINGSAGFNDNLTLQPTLVPAQLFNANAPEGSFKEMKFGKQYLYSTGVQLQWNILDFQKIFASKTAAIQVKADISNSQLVKFNTYNQLASTYYSILMDKEAIKIYQKNVQVATDIQNVANEKYNKGIISEADYNQAQIQNIKCKRDLENTQQDLTTLFKQLQTQINFSDSIAIPLEDSTEKSDERLNADHDFPEHPEIAWQKTQLELANASLKESEALRTPSISAGYQYNYGWAMNSFSDFNGASHLPQQYVALKLNLPIFTGFSTKQKIIQSKLQVQQQALQLENMRLTENKQDQILVIQFSQALSQLQKNKALLDLQERNDFHYANQYNSGILSLDSRLTKYKDLLTAQNDYLQSLANYKLYEYRLYIRQLNFQ</sequence>
<dbReference type="PANTHER" id="PTHR30026:SF20">
    <property type="entry name" value="OUTER MEMBRANE PROTEIN TOLC"/>
    <property type="match status" value="1"/>
</dbReference>
<dbReference type="Pfam" id="PF02321">
    <property type="entry name" value="OEP"/>
    <property type="match status" value="1"/>
</dbReference>
<dbReference type="PANTHER" id="PTHR30026">
    <property type="entry name" value="OUTER MEMBRANE PROTEIN TOLC"/>
    <property type="match status" value="1"/>
</dbReference>
<feature type="chain" id="PRO_5024447621" evidence="9">
    <location>
        <begin position="19"/>
        <end position="438"/>
    </location>
</feature>
<evidence type="ECO:0000256" key="2">
    <source>
        <dbReference type="ARBA" id="ARBA00007613"/>
    </source>
</evidence>
<dbReference type="InterPro" id="IPR051906">
    <property type="entry name" value="TolC-like"/>
</dbReference>
<feature type="coiled-coil region" evidence="8">
    <location>
        <begin position="195"/>
        <end position="226"/>
    </location>
</feature>
<dbReference type="GO" id="GO:0009279">
    <property type="term" value="C:cell outer membrane"/>
    <property type="evidence" value="ECO:0007669"/>
    <property type="project" value="UniProtKB-SubCell"/>
</dbReference>
<dbReference type="OrthoDB" id="921552at2"/>
<dbReference type="AlphaFoldDB" id="A0A5P2G9R0"/>
<dbReference type="GO" id="GO:0015562">
    <property type="term" value="F:efflux transmembrane transporter activity"/>
    <property type="evidence" value="ECO:0007669"/>
    <property type="project" value="InterPro"/>
</dbReference>
<dbReference type="Gene3D" id="1.20.1600.10">
    <property type="entry name" value="Outer membrane efflux proteins (OEP)"/>
    <property type="match status" value="1"/>
</dbReference>
<accession>A0A5P2G9R0</accession>
<reference evidence="10 11" key="1">
    <citation type="submission" date="2019-09" db="EMBL/GenBank/DDBJ databases">
        <title>Complete genome sequence of Arachidicoccus sp. B3-10 isolated from apple orchard soil.</title>
        <authorList>
            <person name="Kim H.S."/>
            <person name="Han K.-I."/>
            <person name="Suh M.K."/>
            <person name="Lee K.C."/>
            <person name="Eom M.K."/>
            <person name="Kim J.-S."/>
            <person name="Kang S.W."/>
            <person name="Sin Y."/>
            <person name="Lee J.-S."/>
        </authorList>
    </citation>
    <scope>NUCLEOTIDE SEQUENCE [LARGE SCALE GENOMIC DNA]</scope>
    <source>
        <strain evidence="10 11">B3-10</strain>
    </source>
</reference>
<comment type="similarity">
    <text evidence="2">Belongs to the outer membrane factor (OMF) (TC 1.B.17) family.</text>
</comment>
<organism evidence="10 11">
    <name type="scientific">Rhizosphaericola mali</name>
    <dbReference type="NCBI Taxonomy" id="2545455"/>
    <lineage>
        <taxon>Bacteria</taxon>
        <taxon>Pseudomonadati</taxon>
        <taxon>Bacteroidota</taxon>
        <taxon>Chitinophagia</taxon>
        <taxon>Chitinophagales</taxon>
        <taxon>Chitinophagaceae</taxon>
        <taxon>Rhizosphaericola</taxon>
    </lineage>
</organism>
<feature type="signal peptide" evidence="9">
    <location>
        <begin position="1"/>
        <end position="18"/>
    </location>
</feature>
<keyword evidence="6" id="KW-0472">Membrane</keyword>
<evidence type="ECO:0000313" key="11">
    <source>
        <dbReference type="Proteomes" id="UP000292424"/>
    </source>
</evidence>
<dbReference type="InterPro" id="IPR003423">
    <property type="entry name" value="OMP_efflux"/>
</dbReference>
<evidence type="ECO:0000313" key="10">
    <source>
        <dbReference type="EMBL" id="QES90682.1"/>
    </source>
</evidence>
<evidence type="ECO:0000256" key="7">
    <source>
        <dbReference type="ARBA" id="ARBA00023237"/>
    </source>
</evidence>
<comment type="subcellular location">
    <subcellularLocation>
        <location evidence="1">Cell outer membrane</location>
    </subcellularLocation>
</comment>